<proteinExistence type="predicted"/>
<evidence type="ECO:0000256" key="1">
    <source>
        <dbReference type="SAM" id="MobiDB-lite"/>
    </source>
</evidence>
<dbReference type="EMBL" id="JAGGMS010000001">
    <property type="protein sequence ID" value="MBP2185521.1"/>
    <property type="molecule type" value="Genomic_DNA"/>
</dbReference>
<feature type="compositionally biased region" description="Basic residues" evidence="1">
    <location>
        <begin position="55"/>
        <end position="71"/>
    </location>
</feature>
<dbReference type="Proteomes" id="UP000741013">
    <property type="component" value="Unassembled WGS sequence"/>
</dbReference>
<protein>
    <submittedName>
        <fullName evidence="2">Uncharacterized protein</fullName>
    </submittedName>
</protein>
<gene>
    <name evidence="2" type="ORF">JOM49_007047</name>
</gene>
<feature type="compositionally biased region" description="Basic residues" evidence="1">
    <location>
        <begin position="79"/>
        <end position="97"/>
    </location>
</feature>
<evidence type="ECO:0000313" key="3">
    <source>
        <dbReference type="Proteomes" id="UP000741013"/>
    </source>
</evidence>
<evidence type="ECO:0000313" key="2">
    <source>
        <dbReference type="EMBL" id="MBP2185521.1"/>
    </source>
</evidence>
<feature type="region of interest" description="Disordered" evidence="1">
    <location>
        <begin position="42"/>
        <end position="111"/>
    </location>
</feature>
<name>A0ABS4Q1H1_9PSEU</name>
<sequence length="134" mass="15323">MLGHHGADGEAIARHAVRVHRRWLQRVIWPSLTGEPRQIVPLRDLPADRPTSPSRRLRPTVHADRHVRRGARLGAPPRRGSRHLHRRSLGRMPRRPKSSSMVRRGSVQAGRPPALAGRLSIIRPLLDWHRRLVT</sequence>
<organism evidence="2 3">
    <name type="scientific">Amycolatopsis magusensis</name>
    <dbReference type="NCBI Taxonomy" id="882444"/>
    <lineage>
        <taxon>Bacteria</taxon>
        <taxon>Bacillati</taxon>
        <taxon>Actinomycetota</taxon>
        <taxon>Actinomycetes</taxon>
        <taxon>Pseudonocardiales</taxon>
        <taxon>Pseudonocardiaceae</taxon>
        <taxon>Amycolatopsis</taxon>
    </lineage>
</organism>
<keyword evidence="3" id="KW-1185">Reference proteome</keyword>
<comment type="caution">
    <text evidence="2">The sequence shown here is derived from an EMBL/GenBank/DDBJ whole genome shotgun (WGS) entry which is preliminary data.</text>
</comment>
<accession>A0ABS4Q1H1</accession>
<reference evidence="2 3" key="1">
    <citation type="submission" date="2021-03" db="EMBL/GenBank/DDBJ databases">
        <title>Sequencing the genomes of 1000 actinobacteria strains.</title>
        <authorList>
            <person name="Klenk H.-P."/>
        </authorList>
    </citation>
    <scope>NUCLEOTIDE SEQUENCE [LARGE SCALE GENOMIC DNA]</scope>
    <source>
        <strain evidence="2 3">DSM 45510</strain>
    </source>
</reference>